<feature type="domain" description="SHSP" evidence="2">
    <location>
        <begin position="184"/>
        <end position="278"/>
    </location>
</feature>
<protein>
    <recommendedName>
        <fullName evidence="2">SHSP domain-containing protein</fullName>
    </recommendedName>
</protein>
<reference evidence="3 4" key="1">
    <citation type="submission" date="2019-12" db="EMBL/GenBank/DDBJ databases">
        <authorList>
            <person name="Jiao W.-B."/>
            <person name="Schneeberger K."/>
        </authorList>
    </citation>
    <scope>NUCLEOTIDE SEQUENCE [LARGE SCALE GENOMIC DNA]</scope>
    <source>
        <strain evidence="4">cv. C24</strain>
    </source>
</reference>
<dbReference type="AlphaFoldDB" id="A0A5S9XTW6"/>
<dbReference type="EMBL" id="CACSHJ010000095">
    <property type="protein sequence ID" value="CAA0395489.1"/>
    <property type="molecule type" value="Genomic_DNA"/>
</dbReference>
<dbReference type="PANTHER" id="PTHR46991:SF29">
    <property type="entry name" value="HEAT SHOCK PROTEIN HSP20_ALPHA CRYSTALLIN FAMILY PROTEIN"/>
    <property type="match status" value="1"/>
</dbReference>
<dbReference type="PANTHER" id="PTHR46991">
    <property type="entry name" value="23.5 KDA HEAT SHOCK PROTEIN, MITOCHONDRIAL"/>
    <property type="match status" value="1"/>
</dbReference>
<dbReference type="PROSITE" id="PS01031">
    <property type="entry name" value="SHSP"/>
    <property type="match status" value="1"/>
</dbReference>
<accession>A0A5S9XTW6</accession>
<dbReference type="InterPro" id="IPR008978">
    <property type="entry name" value="HSP20-like_chaperone"/>
</dbReference>
<evidence type="ECO:0000313" key="4">
    <source>
        <dbReference type="Proteomes" id="UP000434276"/>
    </source>
</evidence>
<dbReference type="Proteomes" id="UP000434276">
    <property type="component" value="Unassembled WGS sequence"/>
</dbReference>
<evidence type="ECO:0000259" key="2">
    <source>
        <dbReference type="PROSITE" id="PS01031"/>
    </source>
</evidence>
<dbReference type="CDD" id="cd00298">
    <property type="entry name" value="ACD_sHsps_p23-like"/>
    <property type="match status" value="1"/>
</dbReference>
<dbReference type="InterPro" id="IPR044656">
    <property type="entry name" value="HSP14.7/HSP23.5/HSP23.6-like"/>
</dbReference>
<evidence type="ECO:0000256" key="1">
    <source>
        <dbReference type="PROSITE-ProRule" id="PRU00285"/>
    </source>
</evidence>
<proteinExistence type="inferred from homology"/>
<evidence type="ECO:0000313" key="3">
    <source>
        <dbReference type="EMBL" id="CAA0395489.1"/>
    </source>
</evidence>
<dbReference type="InterPro" id="IPR002068">
    <property type="entry name" value="A-crystallin/Hsp20_dom"/>
</dbReference>
<dbReference type="Gene3D" id="2.60.40.790">
    <property type="match status" value="1"/>
</dbReference>
<name>A0A5S9XTW6_ARATH</name>
<gene>
    <name evidence="3" type="ORF">C24_LOCUS18235</name>
</gene>
<organism evidence="3 4">
    <name type="scientific">Arabidopsis thaliana</name>
    <name type="common">Mouse-ear cress</name>
    <dbReference type="NCBI Taxonomy" id="3702"/>
    <lineage>
        <taxon>Eukaryota</taxon>
        <taxon>Viridiplantae</taxon>
        <taxon>Streptophyta</taxon>
        <taxon>Embryophyta</taxon>
        <taxon>Tracheophyta</taxon>
        <taxon>Spermatophyta</taxon>
        <taxon>Magnoliopsida</taxon>
        <taxon>eudicotyledons</taxon>
        <taxon>Gunneridae</taxon>
        <taxon>Pentapetalae</taxon>
        <taxon>rosids</taxon>
        <taxon>malvids</taxon>
        <taxon>Brassicales</taxon>
        <taxon>Brassicaceae</taxon>
        <taxon>Camelineae</taxon>
        <taxon>Arabidopsis</taxon>
    </lineage>
</organism>
<dbReference type="OrthoDB" id="1064462at2759"/>
<dbReference type="ExpressionAtlas" id="A0A5S9XTW6">
    <property type="expression patterns" value="baseline and differential"/>
</dbReference>
<dbReference type="SUPFAM" id="SSF49764">
    <property type="entry name" value="HSP20-like chaperones"/>
    <property type="match status" value="1"/>
</dbReference>
<comment type="similarity">
    <text evidence="1">Belongs to the small heat shock protein (HSP20) family.</text>
</comment>
<sequence length="278" mass="29823">MVSPVTLAPPSPEGFYAINNPFLVNGPKGFLEAKTLDNESYIRFDLPGVPRDGVTVLLDQPNNTVNILADAPKEHKYDSSHRNYDGTKLRPKISVGGINTKIPCKCCEFFSGFTSHMADGVLRLVLTTSHASTRRPSCTCISFLGGSDGEDIINRVGTATDGFPHATDPNDPNLTGPILMPHCCIAQGSQMPYESKRLQNGGLYVRVDMPGVPSDNFTVSVTNGRVKVTGVAPALSHDSAGRFYSGDVAILSTPVDFPARKIKTIAKNGVLRLVIPPV</sequence>